<comment type="caution">
    <text evidence="3">The sequence shown here is derived from an EMBL/GenBank/DDBJ whole genome shotgun (WGS) entry which is preliminary data.</text>
</comment>
<proteinExistence type="predicted"/>
<evidence type="ECO:0000313" key="3">
    <source>
        <dbReference type="EMBL" id="CAL5229803.1"/>
    </source>
</evidence>
<dbReference type="Proteomes" id="UP001497392">
    <property type="component" value="Unassembled WGS sequence"/>
</dbReference>
<organism evidence="3 4">
    <name type="scientific">Coccomyxa viridis</name>
    <dbReference type="NCBI Taxonomy" id="1274662"/>
    <lineage>
        <taxon>Eukaryota</taxon>
        <taxon>Viridiplantae</taxon>
        <taxon>Chlorophyta</taxon>
        <taxon>core chlorophytes</taxon>
        <taxon>Trebouxiophyceae</taxon>
        <taxon>Trebouxiophyceae incertae sedis</taxon>
        <taxon>Coccomyxaceae</taxon>
        <taxon>Coccomyxa</taxon>
    </lineage>
</organism>
<evidence type="ECO:0000313" key="4">
    <source>
        <dbReference type="Proteomes" id="UP001497392"/>
    </source>
</evidence>
<reference evidence="3 4" key="1">
    <citation type="submission" date="2024-06" db="EMBL/GenBank/DDBJ databases">
        <authorList>
            <person name="Kraege A."/>
            <person name="Thomma B."/>
        </authorList>
    </citation>
    <scope>NUCLEOTIDE SEQUENCE [LARGE SCALE GENOMIC DNA]</scope>
</reference>
<name>A0ABP1GGJ0_9CHLO</name>
<protein>
    <submittedName>
        <fullName evidence="3">G13199 protein</fullName>
    </submittedName>
</protein>
<dbReference type="EMBL" id="CAXHTA020000021">
    <property type="protein sequence ID" value="CAL5229803.1"/>
    <property type="molecule type" value="Genomic_DNA"/>
</dbReference>
<keyword evidence="1" id="KW-0175">Coiled coil</keyword>
<evidence type="ECO:0000256" key="1">
    <source>
        <dbReference type="SAM" id="Coils"/>
    </source>
</evidence>
<accession>A0ABP1GGJ0</accession>
<feature type="coiled-coil region" evidence="1">
    <location>
        <begin position="19"/>
        <end position="46"/>
    </location>
</feature>
<feature type="region of interest" description="Disordered" evidence="2">
    <location>
        <begin position="66"/>
        <end position="98"/>
    </location>
</feature>
<evidence type="ECO:0000256" key="2">
    <source>
        <dbReference type="SAM" id="MobiDB-lite"/>
    </source>
</evidence>
<keyword evidence="4" id="KW-1185">Reference proteome</keyword>
<gene>
    <name evidence="3" type="primary">g13199</name>
    <name evidence="3" type="ORF">VP750_LOCUS11709</name>
</gene>
<sequence>MVSAHLAGPTGQDEDTSVLIGLRQSLKQVLLENKLLEQEISSVKELSVSVAGWLVQGSALEIRPVYRQPNPDSEDADVAPEMPAQLEAQPRSKRPRQE</sequence>